<keyword evidence="3" id="KW-1003">Cell membrane</keyword>
<keyword evidence="15" id="KW-0808">Transferase</keyword>
<evidence type="ECO:0000313" key="15">
    <source>
        <dbReference type="EMBL" id="KAE9594442.1"/>
    </source>
</evidence>
<name>A0A6A4NYL6_LUPAL</name>
<keyword evidence="6 13" id="KW-0732">Signal</keyword>
<dbReference type="InterPro" id="IPR013210">
    <property type="entry name" value="LRR_N_plant-typ"/>
</dbReference>
<dbReference type="PANTHER" id="PTHR48063:SF52">
    <property type="entry name" value="LRR RECEPTOR-LIKE KINASE FAMILY PROTEIN"/>
    <property type="match status" value="1"/>
</dbReference>
<keyword evidence="5 12" id="KW-0812">Transmembrane</keyword>
<feature type="signal peptide" evidence="13">
    <location>
        <begin position="1"/>
        <end position="20"/>
    </location>
</feature>
<evidence type="ECO:0000259" key="14">
    <source>
        <dbReference type="Pfam" id="PF08263"/>
    </source>
</evidence>
<comment type="caution">
    <text evidence="15">The sequence shown here is derived from an EMBL/GenBank/DDBJ whole genome shotgun (WGS) entry which is preliminary data.</text>
</comment>
<dbReference type="SUPFAM" id="SSF52047">
    <property type="entry name" value="RNI-like"/>
    <property type="match status" value="1"/>
</dbReference>
<dbReference type="Pfam" id="PF00560">
    <property type="entry name" value="LRR_1"/>
    <property type="match status" value="7"/>
</dbReference>
<evidence type="ECO:0000256" key="5">
    <source>
        <dbReference type="ARBA" id="ARBA00022692"/>
    </source>
</evidence>
<comment type="similarity">
    <text evidence="2">Belongs to the RLP family.</text>
</comment>
<dbReference type="GO" id="GO:0005886">
    <property type="term" value="C:plasma membrane"/>
    <property type="evidence" value="ECO:0007669"/>
    <property type="project" value="UniProtKB-SubCell"/>
</dbReference>
<dbReference type="InterPro" id="IPR032675">
    <property type="entry name" value="LRR_dom_sf"/>
</dbReference>
<evidence type="ECO:0000256" key="12">
    <source>
        <dbReference type="SAM" id="Phobius"/>
    </source>
</evidence>
<proteinExistence type="inferred from homology"/>
<dbReference type="Pfam" id="PF08263">
    <property type="entry name" value="LRRNT_2"/>
    <property type="match status" value="1"/>
</dbReference>
<dbReference type="GO" id="GO:0004674">
    <property type="term" value="F:protein serine/threonine kinase activity"/>
    <property type="evidence" value="ECO:0007669"/>
    <property type="project" value="UniProtKB-KW"/>
</dbReference>
<evidence type="ECO:0000256" key="6">
    <source>
        <dbReference type="ARBA" id="ARBA00022729"/>
    </source>
</evidence>
<dbReference type="FunFam" id="3.80.10.10:FF:000383">
    <property type="entry name" value="Leucine-rich repeat receptor protein kinase EMS1"/>
    <property type="match status" value="1"/>
</dbReference>
<evidence type="ECO:0000256" key="13">
    <source>
        <dbReference type="SAM" id="SignalP"/>
    </source>
</evidence>
<dbReference type="Gene3D" id="3.80.10.10">
    <property type="entry name" value="Ribonuclease Inhibitor"/>
    <property type="match status" value="2"/>
</dbReference>
<evidence type="ECO:0000313" key="16">
    <source>
        <dbReference type="Proteomes" id="UP000447434"/>
    </source>
</evidence>
<evidence type="ECO:0000256" key="9">
    <source>
        <dbReference type="ARBA" id="ARBA00023136"/>
    </source>
</evidence>
<sequence>MLAFSSHISIILLLFLHATTFNISICTNHKVVHCNEKDHMALIMFKQNIIDPFNKLSTWSSEHDCCAWEGIYCHNTTGRVTSLDLYSLGTESKYLEGEINLSALFQLEFLNYIDLSYNFFTNLSIPFIHYNFTTRLQYLDLSGNDGLHIDNLNWLSQISSLKYLNLSNIDIHKQTKWLHIMALLPSLSELRLSRCKLTNIYPSLKYVNFTSLVTLDLSQNNFSSKLPHWLVNITSDISEISLGGSNLHGEIPLSLLNLQALELLDLSDNSLSGSIPSSIGKLSSLNYFDISSNFLRGNLPESIGQLVKLNTLRIGNNRFSGVLSDTIFSKLSNLRTLDLSNSNFEFEMDTNWIPSFQLSEIDLGNTFQGPNFPSWLSTQISLEYLDISSTGISSIEVDVWNFVAGIDNIYLSNNSISGDISNITLTSTIICLDHNNFTGRLPRMTANAAYVDVSHNSFSEGLPNGWENWNELIYMNMESNKLSGELPLDMSNMTILEFMHLGENELSGKIPMSMPLSLKLMILRSNQFVGHIPSQLCGLTSLSILDLAHNKLSGPIPHCLQNITSMVSGETNSVAYFLENIFDLIMKRQELEFKYIGWSHNIDLSVNNLSGEIPSGLFRLVKVRSMNLSHNHLSGKIVKTIGDLKNIESLDLSYNQFAGEIPQSISGLTFLESFNLSYNNFSGQIPQGPQLQTFDAWSYVGNPELCGVPLTKKCTKEENPSMPKQHSESDPFKESLYLGMGVGFAVAFWGVCGSLFFNKTLRYTYFRLLSSVPDRIYVIVAVKFRNFRRT</sequence>
<feature type="transmembrane region" description="Helical" evidence="12">
    <location>
        <begin position="736"/>
        <end position="757"/>
    </location>
</feature>
<keyword evidence="11" id="KW-0325">Glycoprotein</keyword>
<comment type="subcellular location">
    <subcellularLocation>
        <location evidence="1">Cell membrane</location>
        <topology evidence="1">Single-pass type I membrane protein</topology>
    </subcellularLocation>
</comment>
<evidence type="ECO:0000256" key="2">
    <source>
        <dbReference type="ARBA" id="ARBA00009592"/>
    </source>
</evidence>
<evidence type="ECO:0000256" key="3">
    <source>
        <dbReference type="ARBA" id="ARBA00022475"/>
    </source>
</evidence>
<evidence type="ECO:0000256" key="4">
    <source>
        <dbReference type="ARBA" id="ARBA00022614"/>
    </source>
</evidence>
<keyword evidence="15" id="KW-0418">Kinase</keyword>
<dbReference type="OrthoDB" id="1600340at2759"/>
<keyword evidence="8 12" id="KW-1133">Transmembrane helix</keyword>
<keyword evidence="15" id="KW-0723">Serine/threonine-protein kinase</keyword>
<evidence type="ECO:0000256" key="8">
    <source>
        <dbReference type="ARBA" id="ARBA00022989"/>
    </source>
</evidence>
<dbReference type="PRINTS" id="PR00019">
    <property type="entry name" value="LEURICHRPT"/>
</dbReference>
<evidence type="ECO:0000256" key="1">
    <source>
        <dbReference type="ARBA" id="ARBA00004251"/>
    </source>
</evidence>
<dbReference type="EMBL" id="WOCE01000018">
    <property type="protein sequence ID" value="KAE9594442.1"/>
    <property type="molecule type" value="Genomic_DNA"/>
</dbReference>
<accession>A0A6A4NYL6</accession>
<keyword evidence="7" id="KW-0677">Repeat</keyword>
<keyword evidence="16" id="KW-1185">Reference proteome</keyword>
<evidence type="ECO:0000256" key="11">
    <source>
        <dbReference type="ARBA" id="ARBA00023180"/>
    </source>
</evidence>
<dbReference type="InterPro" id="IPR001611">
    <property type="entry name" value="Leu-rich_rpt"/>
</dbReference>
<keyword evidence="4" id="KW-0433">Leucine-rich repeat</keyword>
<keyword evidence="9 12" id="KW-0472">Membrane</keyword>
<dbReference type="InterPro" id="IPR003591">
    <property type="entry name" value="Leu-rich_rpt_typical-subtyp"/>
</dbReference>
<dbReference type="InterPro" id="IPR046956">
    <property type="entry name" value="RLP23-like"/>
</dbReference>
<dbReference type="SUPFAM" id="SSF52058">
    <property type="entry name" value="L domain-like"/>
    <property type="match status" value="1"/>
</dbReference>
<keyword evidence="10" id="KW-0675">Receptor</keyword>
<dbReference type="SMART" id="SM00369">
    <property type="entry name" value="LRR_TYP"/>
    <property type="match status" value="6"/>
</dbReference>
<dbReference type="PROSITE" id="PS51450">
    <property type="entry name" value="LRR"/>
    <property type="match status" value="1"/>
</dbReference>
<dbReference type="PANTHER" id="PTHR48063">
    <property type="entry name" value="LRR RECEPTOR-LIKE KINASE"/>
    <property type="match status" value="1"/>
</dbReference>
<dbReference type="FunFam" id="3.80.10.10:FF:000213">
    <property type="entry name" value="Tyrosine-sulfated glycopeptide receptor 1"/>
    <property type="match status" value="1"/>
</dbReference>
<feature type="chain" id="PRO_5025412901" evidence="13">
    <location>
        <begin position="21"/>
        <end position="790"/>
    </location>
</feature>
<protein>
    <submittedName>
        <fullName evidence="15">Putative non-specific serine/threonine protein kinase</fullName>
    </submittedName>
</protein>
<dbReference type="Proteomes" id="UP000447434">
    <property type="component" value="Chromosome 18"/>
</dbReference>
<reference evidence="16" key="1">
    <citation type="journal article" date="2020" name="Nat. Commun.">
        <title>Genome sequence of the cluster root forming white lupin.</title>
        <authorList>
            <person name="Hufnagel B."/>
            <person name="Marques A."/>
            <person name="Soriano A."/>
            <person name="Marques L."/>
            <person name="Divol F."/>
            <person name="Doumas P."/>
            <person name="Sallet E."/>
            <person name="Mancinotti D."/>
            <person name="Carrere S."/>
            <person name="Marande W."/>
            <person name="Arribat S."/>
            <person name="Keller J."/>
            <person name="Huneau C."/>
            <person name="Blein T."/>
            <person name="Aime D."/>
            <person name="Laguerre M."/>
            <person name="Taylor J."/>
            <person name="Schubert V."/>
            <person name="Nelson M."/>
            <person name="Geu-Flores F."/>
            <person name="Crespi M."/>
            <person name="Gallardo-Guerrero K."/>
            <person name="Delaux P.-M."/>
            <person name="Salse J."/>
            <person name="Berges H."/>
            <person name="Guyot R."/>
            <person name="Gouzy J."/>
            <person name="Peret B."/>
        </authorList>
    </citation>
    <scope>NUCLEOTIDE SEQUENCE [LARGE SCALE GENOMIC DNA]</scope>
    <source>
        <strain evidence="16">cv. Amiga</strain>
    </source>
</reference>
<evidence type="ECO:0000256" key="10">
    <source>
        <dbReference type="ARBA" id="ARBA00023170"/>
    </source>
</evidence>
<dbReference type="SMART" id="SM00365">
    <property type="entry name" value="LRR_SD22"/>
    <property type="match status" value="4"/>
</dbReference>
<gene>
    <name evidence="15" type="ORF">Lalb_Chr18g0053831</name>
</gene>
<evidence type="ECO:0000256" key="7">
    <source>
        <dbReference type="ARBA" id="ARBA00022737"/>
    </source>
</evidence>
<feature type="domain" description="Leucine-rich repeat-containing N-terminal plant-type" evidence="14">
    <location>
        <begin position="37"/>
        <end position="73"/>
    </location>
</feature>
<dbReference type="AlphaFoldDB" id="A0A6A4NYL6"/>
<organism evidence="15 16">
    <name type="scientific">Lupinus albus</name>
    <name type="common">White lupine</name>
    <name type="synonym">Lupinus termis</name>
    <dbReference type="NCBI Taxonomy" id="3870"/>
    <lineage>
        <taxon>Eukaryota</taxon>
        <taxon>Viridiplantae</taxon>
        <taxon>Streptophyta</taxon>
        <taxon>Embryophyta</taxon>
        <taxon>Tracheophyta</taxon>
        <taxon>Spermatophyta</taxon>
        <taxon>Magnoliopsida</taxon>
        <taxon>eudicotyledons</taxon>
        <taxon>Gunneridae</taxon>
        <taxon>Pentapetalae</taxon>
        <taxon>rosids</taxon>
        <taxon>fabids</taxon>
        <taxon>Fabales</taxon>
        <taxon>Fabaceae</taxon>
        <taxon>Papilionoideae</taxon>
        <taxon>50 kb inversion clade</taxon>
        <taxon>genistoids sensu lato</taxon>
        <taxon>core genistoids</taxon>
        <taxon>Genisteae</taxon>
        <taxon>Lupinus</taxon>
    </lineage>
</organism>